<sequence length="504" mass="54812">MGTPSLIIIETPTPEPSPVLFSVEASRETGTLLVYSPFVPAALPPSVTQIGRPRPFPTGDERAAAGSESGFPDSGEPERACTESIGSEADQHAQIISSLTRSTVSSGEARLSAGTVAGVVIASFSSSPPNATTKKPASTPISYSRRPPIPRKLPSNARTAELLPHPSTSPTPTTMTMTVPASAYAVPSDDATSNAVVHHMKLLTTEDTPNSKTNNIIYFVVFASSMAFYAYMIATYEPEIQSLIPSDFRCMTVQQVIPMSHDSILIRFLTDMPIARRPPWDEKGIPIPSNVVIKDHTCEIARKYTPVTYTTSYFDVVVKVYEDGSVSKFLHKQLPGDKVYVRGPLMSMPYKANMADEIGMIAGGTGITPMYQLIKRILRDPDEKTRITLLYGSKTEKDMLLRNELEILQSAHPNRFKVHYLIDGVSSSAPNSRALENVTVGHVGEDIIRKHMPSPAKPKSLVLVCGPEGMMKYVAGSKPSQDTQGPIRGLLGQLGYTQNQVFKF</sequence>
<keyword evidence="5" id="KW-0560">Oxidoreductase</keyword>
<reference evidence="10 11" key="1">
    <citation type="journal article" date="2019" name="Sci. Rep.">
        <title>Comparative genomics of chytrid fungi reveal insights into the obligate biotrophic and pathogenic lifestyle of Synchytrium endobioticum.</title>
        <authorList>
            <person name="van de Vossenberg B.T.L.H."/>
            <person name="Warris S."/>
            <person name="Nguyen H.D.T."/>
            <person name="van Gent-Pelzer M.P.E."/>
            <person name="Joly D.L."/>
            <person name="van de Geest H.C."/>
            <person name="Bonants P.J.M."/>
            <person name="Smith D.S."/>
            <person name="Levesque C.A."/>
            <person name="van der Lee T.A.J."/>
        </authorList>
    </citation>
    <scope>NUCLEOTIDE SEQUENCE [LARGE SCALE GENOMIC DNA]</scope>
    <source>
        <strain evidence="10 11">LEV6574</strain>
    </source>
</reference>
<evidence type="ECO:0000313" key="10">
    <source>
        <dbReference type="EMBL" id="TPX44562.1"/>
    </source>
</evidence>
<evidence type="ECO:0000256" key="1">
    <source>
        <dbReference type="ARBA" id="ARBA00001974"/>
    </source>
</evidence>
<dbReference type="InterPro" id="IPR008333">
    <property type="entry name" value="Cbr1-like_FAD-bd_dom"/>
</dbReference>
<evidence type="ECO:0000256" key="3">
    <source>
        <dbReference type="ARBA" id="ARBA00022630"/>
    </source>
</evidence>
<dbReference type="SUPFAM" id="SSF52343">
    <property type="entry name" value="Ferredoxin reductase-like, C-terminal NADP-linked domain"/>
    <property type="match status" value="1"/>
</dbReference>
<dbReference type="InterPro" id="IPR017938">
    <property type="entry name" value="Riboflavin_synthase-like_b-brl"/>
</dbReference>
<evidence type="ECO:0000259" key="9">
    <source>
        <dbReference type="PROSITE" id="PS51384"/>
    </source>
</evidence>
<dbReference type="PRINTS" id="PR00371">
    <property type="entry name" value="FPNCR"/>
</dbReference>
<evidence type="ECO:0000256" key="2">
    <source>
        <dbReference type="ARBA" id="ARBA00006105"/>
    </source>
</evidence>
<feature type="binding site" evidence="7">
    <location>
        <position position="317"/>
    </location>
    <ligand>
        <name>FAD</name>
        <dbReference type="ChEBI" id="CHEBI:57692"/>
    </ligand>
</feature>
<keyword evidence="6" id="KW-0520">NAD</keyword>
<evidence type="ECO:0000256" key="7">
    <source>
        <dbReference type="PIRSR" id="PIRSR601834-1"/>
    </source>
</evidence>
<dbReference type="InterPro" id="IPR017927">
    <property type="entry name" value="FAD-bd_FR_type"/>
</dbReference>
<keyword evidence="4 7" id="KW-0274">FAD</keyword>
<name>A0A507CZE9_9FUNG</name>
<comment type="cofactor">
    <cofactor evidence="1 7">
        <name>FAD</name>
        <dbReference type="ChEBI" id="CHEBI:57692"/>
    </cofactor>
</comment>
<feature type="region of interest" description="Disordered" evidence="8">
    <location>
        <begin position="124"/>
        <end position="174"/>
    </location>
</feature>
<feature type="binding site" evidence="7">
    <location>
        <position position="319"/>
    </location>
    <ligand>
        <name>FAD</name>
        <dbReference type="ChEBI" id="CHEBI:57692"/>
    </ligand>
</feature>
<dbReference type="InterPro" id="IPR001834">
    <property type="entry name" value="CBR-like"/>
</dbReference>
<feature type="compositionally biased region" description="Polar residues" evidence="8">
    <location>
        <begin position="124"/>
        <end position="136"/>
    </location>
</feature>
<dbReference type="InterPro" id="IPR001709">
    <property type="entry name" value="Flavoprot_Pyr_Nucl_cyt_Rdtase"/>
</dbReference>
<feature type="binding site" evidence="7">
    <location>
        <position position="326"/>
    </location>
    <ligand>
        <name>FAD</name>
        <dbReference type="ChEBI" id="CHEBI:57692"/>
    </ligand>
</feature>
<comment type="similarity">
    <text evidence="2">Belongs to the flavoprotein pyridine nucleotide cytochrome reductase family.</text>
</comment>
<dbReference type="VEuPathDB" id="FungiDB:SeMB42_g06217"/>
<keyword evidence="3 7" id="KW-0285">Flavoprotein</keyword>
<dbReference type="Pfam" id="PF00970">
    <property type="entry name" value="FAD_binding_6"/>
    <property type="match status" value="1"/>
</dbReference>
<evidence type="ECO:0000256" key="4">
    <source>
        <dbReference type="ARBA" id="ARBA00022827"/>
    </source>
</evidence>
<dbReference type="PROSITE" id="PS51384">
    <property type="entry name" value="FAD_FR"/>
    <property type="match status" value="1"/>
</dbReference>
<dbReference type="FunFam" id="3.40.50.80:FF:000009">
    <property type="entry name" value="NADH-cytochrome b5 reductase"/>
    <property type="match status" value="1"/>
</dbReference>
<evidence type="ECO:0000313" key="11">
    <source>
        <dbReference type="Proteomes" id="UP000320475"/>
    </source>
</evidence>
<feature type="domain" description="FAD-binding FR-type" evidence="9">
    <location>
        <begin position="246"/>
        <end position="351"/>
    </location>
</feature>
<evidence type="ECO:0000256" key="6">
    <source>
        <dbReference type="ARBA" id="ARBA00023027"/>
    </source>
</evidence>
<dbReference type="AlphaFoldDB" id="A0A507CZE9"/>
<dbReference type="Gene3D" id="3.40.50.80">
    <property type="entry name" value="Nucleotide-binding domain of ferredoxin-NADP reductase (FNR) module"/>
    <property type="match status" value="1"/>
</dbReference>
<organism evidence="10 11">
    <name type="scientific">Synchytrium endobioticum</name>
    <dbReference type="NCBI Taxonomy" id="286115"/>
    <lineage>
        <taxon>Eukaryota</taxon>
        <taxon>Fungi</taxon>
        <taxon>Fungi incertae sedis</taxon>
        <taxon>Chytridiomycota</taxon>
        <taxon>Chytridiomycota incertae sedis</taxon>
        <taxon>Chytridiomycetes</taxon>
        <taxon>Synchytriales</taxon>
        <taxon>Synchytriaceae</taxon>
        <taxon>Synchytrium</taxon>
    </lineage>
</organism>
<proteinExistence type="inferred from homology"/>
<dbReference type="VEuPathDB" id="FungiDB:SeMB42_g06216"/>
<gene>
    <name evidence="10" type="ORF">SeLEV6574_g04426</name>
</gene>
<dbReference type="InterPro" id="IPR039261">
    <property type="entry name" value="FNR_nucleotide-bd"/>
</dbReference>
<dbReference type="SUPFAM" id="SSF63380">
    <property type="entry name" value="Riboflavin synthase domain-like"/>
    <property type="match status" value="1"/>
</dbReference>
<feature type="binding site" evidence="7">
    <location>
        <position position="302"/>
    </location>
    <ligand>
        <name>FAD</name>
        <dbReference type="ChEBI" id="CHEBI:57692"/>
    </ligand>
</feature>
<dbReference type="CDD" id="cd06183">
    <property type="entry name" value="cyt_b5_reduct_like"/>
    <property type="match status" value="1"/>
</dbReference>
<dbReference type="EMBL" id="QEAM01000177">
    <property type="protein sequence ID" value="TPX44562.1"/>
    <property type="molecule type" value="Genomic_DNA"/>
</dbReference>
<dbReference type="Proteomes" id="UP000320475">
    <property type="component" value="Unassembled WGS sequence"/>
</dbReference>
<evidence type="ECO:0000256" key="5">
    <source>
        <dbReference type="ARBA" id="ARBA00023002"/>
    </source>
</evidence>
<feature type="binding site" evidence="7">
    <location>
        <position position="368"/>
    </location>
    <ligand>
        <name>FAD</name>
        <dbReference type="ChEBI" id="CHEBI:57692"/>
    </ligand>
</feature>
<dbReference type="PRINTS" id="PR00406">
    <property type="entry name" value="CYTB5RDTASE"/>
</dbReference>
<dbReference type="PANTHER" id="PTHR19370">
    <property type="entry name" value="NADH-CYTOCHROME B5 REDUCTASE"/>
    <property type="match status" value="1"/>
</dbReference>
<feature type="binding site" evidence="7">
    <location>
        <position position="327"/>
    </location>
    <ligand>
        <name>FAD</name>
        <dbReference type="ChEBI" id="CHEBI:57692"/>
    </ligand>
</feature>
<protein>
    <recommendedName>
        <fullName evidence="9">FAD-binding FR-type domain-containing protein</fullName>
    </recommendedName>
</protein>
<feature type="region of interest" description="Disordered" evidence="8">
    <location>
        <begin position="49"/>
        <end position="81"/>
    </location>
</feature>
<feature type="binding site" evidence="7">
    <location>
        <position position="304"/>
    </location>
    <ligand>
        <name>FAD</name>
        <dbReference type="ChEBI" id="CHEBI:57692"/>
    </ligand>
</feature>
<evidence type="ECO:0000256" key="8">
    <source>
        <dbReference type="SAM" id="MobiDB-lite"/>
    </source>
</evidence>
<comment type="caution">
    <text evidence="10">The sequence shown here is derived from an EMBL/GenBank/DDBJ whole genome shotgun (WGS) entry which is preliminary data.</text>
</comment>
<accession>A0A507CZE9</accession>
<dbReference type="Pfam" id="PF00175">
    <property type="entry name" value="NAD_binding_1"/>
    <property type="match status" value="1"/>
</dbReference>
<dbReference type="OrthoDB" id="432685at2759"/>
<dbReference type="GO" id="GO:0016491">
    <property type="term" value="F:oxidoreductase activity"/>
    <property type="evidence" value="ECO:0007669"/>
    <property type="project" value="UniProtKB-KW"/>
</dbReference>
<dbReference type="Gene3D" id="2.40.30.10">
    <property type="entry name" value="Translation factors"/>
    <property type="match status" value="1"/>
</dbReference>
<dbReference type="InterPro" id="IPR001433">
    <property type="entry name" value="OxRdtase_FAD/NAD-bd"/>
</dbReference>